<organism evidence="1 2">
    <name type="scientific">Pseudoluteimonas lycopersici</name>
    <dbReference type="NCBI Taxonomy" id="1324796"/>
    <lineage>
        <taxon>Bacteria</taxon>
        <taxon>Pseudomonadati</taxon>
        <taxon>Pseudomonadota</taxon>
        <taxon>Gammaproteobacteria</taxon>
        <taxon>Lysobacterales</taxon>
        <taxon>Lysobacteraceae</taxon>
        <taxon>Pseudoluteimonas</taxon>
    </lineage>
</organism>
<sequence>MNWDPFQREALAELGHRLYRVRMDEARAPLEAPASSGTVDPLWRALVRAAGTDALPQVELAALRRDPAAKRALWPRLRMLRGAARAR</sequence>
<accession>A0A516V7F5</accession>
<protein>
    <submittedName>
        <fullName evidence="1">Uncharacterized protein</fullName>
    </submittedName>
</protein>
<reference evidence="1 2" key="1">
    <citation type="submission" date="2019-07" db="EMBL/GenBank/DDBJ databases">
        <title>Lysobacter weifangensis sp. nov., isolated from bensulfuron-methyl contaminated farmland soil.</title>
        <authorList>
            <person name="Zhao H."/>
        </authorList>
    </citation>
    <scope>NUCLEOTIDE SEQUENCE [LARGE SCALE GENOMIC DNA]</scope>
    <source>
        <strain evidence="1 2">CC-Bw-6</strain>
    </source>
</reference>
<evidence type="ECO:0000313" key="1">
    <source>
        <dbReference type="EMBL" id="QDQ74450.1"/>
    </source>
</evidence>
<dbReference type="OrthoDB" id="6028077at2"/>
<gene>
    <name evidence="1" type="ORF">FNZ56_11440</name>
</gene>
<name>A0A516V7F5_9GAMM</name>
<evidence type="ECO:0000313" key="2">
    <source>
        <dbReference type="Proteomes" id="UP000315891"/>
    </source>
</evidence>
<dbReference type="Proteomes" id="UP000315891">
    <property type="component" value="Chromosome"/>
</dbReference>
<dbReference type="EMBL" id="CP041742">
    <property type="protein sequence ID" value="QDQ74450.1"/>
    <property type="molecule type" value="Genomic_DNA"/>
</dbReference>
<keyword evidence="2" id="KW-1185">Reference proteome</keyword>
<dbReference type="AlphaFoldDB" id="A0A516V7F5"/>
<proteinExistence type="predicted"/>